<evidence type="ECO:0000256" key="5">
    <source>
        <dbReference type="ARBA" id="ARBA00022801"/>
    </source>
</evidence>
<comment type="similarity">
    <text evidence="2">Belongs to the peptidase M13 family.</text>
</comment>
<dbReference type="InterPro" id="IPR008753">
    <property type="entry name" value="Peptidase_M13_N"/>
</dbReference>
<evidence type="ECO:0000256" key="8">
    <source>
        <dbReference type="SAM" id="Phobius"/>
    </source>
</evidence>
<accession>A0A9D4SUX7</accession>
<reference evidence="11" key="2">
    <citation type="submission" date="2021-09" db="EMBL/GenBank/DDBJ databases">
        <authorList>
            <person name="Jia N."/>
            <person name="Wang J."/>
            <person name="Shi W."/>
            <person name="Du L."/>
            <person name="Sun Y."/>
            <person name="Zhan W."/>
            <person name="Jiang J."/>
            <person name="Wang Q."/>
            <person name="Zhang B."/>
            <person name="Ji P."/>
            <person name="Sakyi L.B."/>
            <person name="Cui X."/>
            <person name="Yuan T."/>
            <person name="Jiang B."/>
            <person name="Yang W."/>
            <person name="Lam T.T.-Y."/>
            <person name="Chang Q."/>
            <person name="Ding S."/>
            <person name="Wang X."/>
            <person name="Zhu J."/>
            <person name="Ruan X."/>
            <person name="Zhao L."/>
            <person name="Wei J."/>
            <person name="Que T."/>
            <person name="Du C."/>
            <person name="Cheng J."/>
            <person name="Dai P."/>
            <person name="Han X."/>
            <person name="Huang E."/>
            <person name="Gao Y."/>
            <person name="Liu J."/>
            <person name="Shao H."/>
            <person name="Ye R."/>
            <person name="Li L."/>
            <person name="Wei W."/>
            <person name="Wang X."/>
            <person name="Wang C."/>
            <person name="Huo Q."/>
            <person name="Li W."/>
            <person name="Guo W."/>
            <person name="Chen H."/>
            <person name="Chen S."/>
            <person name="Zhou L."/>
            <person name="Zhou L."/>
            <person name="Ni X."/>
            <person name="Tian J."/>
            <person name="Zhou Y."/>
            <person name="Sheng Y."/>
            <person name="Liu T."/>
            <person name="Pan Y."/>
            <person name="Xia L."/>
            <person name="Li J."/>
            <person name="Zhao F."/>
            <person name="Cao W."/>
        </authorList>
    </citation>
    <scope>NUCLEOTIDE SEQUENCE</scope>
    <source>
        <strain evidence="11">Rsan-2018</strain>
        <tissue evidence="11">Larvae</tissue>
    </source>
</reference>
<keyword evidence="12" id="KW-1185">Reference proteome</keyword>
<evidence type="ECO:0000256" key="4">
    <source>
        <dbReference type="ARBA" id="ARBA00022723"/>
    </source>
</evidence>
<dbReference type="GO" id="GO:0046872">
    <property type="term" value="F:metal ion binding"/>
    <property type="evidence" value="ECO:0007669"/>
    <property type="project" value="UniProtKB-KW"/>
</dbReference>
<dbReference type="Gene3D" id="3.40.390.10">
    <property type="entry name" value="Collagenase (Catalytic Domain)"/>
    <property type="match status" value="1"/>
</dbReference>
<keyword evidence="3" id="KW-0645">Protease</keyword>
<dbReference type="CDD" id="cd08662">
    <property type="entry name" value="M13"/>
    <property type="match status" value="1"/>
</dbReference>
<dbReference type="Gene3D" id="1.10.1380.10">
    <property type="entry name" value="Neutral endopeptidase , domain2"/>
    <property type="match status" value="1"/>
</dbReference>
<evidence type="ECO:0000256" key="6">
    <source>
        <dbReference type="ARBA" id="ARBA00022833"/>
    </source>
</evidence>
<dbReference type="GO" id="GO:0005886">
    <property type="term" value="C:plasma membrane"/>
    <property type="evidence" value="ECO:0007669"/>
    <property type="project" value="TreeGrafter"/>
</dbReference>
<keyword evidence="8" id="KW-0472">Membrane</keyword>
<dbReference type="PANTHER" id="PTHR11733">
    <property type="entry name" value="ZINC METALLOPROTEASE FAMILY M13 NEPRILYSIN-RELATED"/>
    <property type="match status" value="1"/>
</dbReference>
<evidence type="ECO:0000256" key="1">
    <source>
        <dbReference type="ARBA" id="ARBA00001947"/>
    </source>
</evidence>
<feature type="domain" description="Peptidase M13 C-terminal" evidence="9">
    <location>
        <begin position="520"/>
        <end position="716"/>
    </location>
</feature>
<dbReference type="InterPro" id="IPR042089">
    <property type="entry name" value="Peptidase_M13_dom_2"/>
</dbReference>
<comment type="cofactor">
    <cofactor evidence="1">
        <name>Zn(2+)</name>
        <dbReference type="ChEBI" id="CHEBI:29105"/>
    </cofactor>
</comment>
<dbReference type="InterPro" id="IPR000718">
    <property type="entry name" value="Peptidase_M13"/>
</dbReference>
<comment type="caution">
    <text evidence="11">The sequence shown here is derived from an EMBL/GenBank/DDBJ whole genome shotgun (WGS) entry which is preliminary data.</text>
</comment>
<dbReference type="SUPFAM" id="SSF55486">
    <property type="entry name" value="Metalloproteases ('zincins'), catalytic domain"/>
    <property type="match status" value="1"/>
</dbReference>
<keyword evidence="6" id="KW-0862">Zinc</keyword>
<dbReference type="PANTHER" id="PTHR11733:SF241">
    <property type="entry name" value="GH26575P-RELATED"/>
    <property type="match status" value="1"/>
</dbReference>
<evidence type="ECO:0000256" key="2">
    <source>
        <dbReference type="ARBA" id="ARBA00007357"/>
    </source>
</evidence>
<keyword evidence="8" id="KW-1133">Transmembrane helix</keyword>
<organism evidence="11 12">
    <name type="scientific">Rhipicephalus sanguineus</name>
    <name type="common">Brown dog tick</name>
    <name type="synonym">Ixodes sanguineus</name>
    <dbReference type="NCBI Taxonomy" id="34632"/>
    <lineage>
        <taxon>Eukaryota</taxon>
        <taxon>Metazoa</taxon>
        <taxon>Ecdysozoa</taxon>
        <taxon>Arthropoda</taxon>
        <taxon>Chelicerata</taxon>
        <taxon>Arachnida</taxon>
        <taxon>Acari</taxon>
        <taxon>Parasitiformes</taxon>
        <taxon>Ixodida</taxon>
        <taxon>Ixodoidea</taxon>
        <taxon>Ixodidae</taxon>
        <taxon>Rhipicephalinae</taxon>
        <taxon>Rhipicephalus</taxon>
        <taxon>Rhipicephalus</taxon>
    </lineage>
</organism>
<evidence type="ECO:0000256" key="7">
    <source>
        <dbReference type="ARBA" id="ARBA00023049"/>
    </source>
</evidence>
<dbReference type="GO" id="GO:0016485">
    <property type="term" value="P:protein processing"/>
    <property type="evidence" value="ECO:0007669"/>
    <property type="project" value="TreeGrafter"/>
</dbReference>
<feature type="transmembrane region" description="Helical" evidence="8">
    <location>
        <begin position="42"/>
        <end position="64"/>
    </location>
</feature>
<evidence type="ECO:0000313" key="12">
    <source>
        <dbReference type="Proteomes" id="UP000821837"/>
    </source>
</evidence>
<dbReference type="InterPro" id="IPR024079">
    <property type="entry name" value="MetalloPept_cat_dom_sf"/>
</dbReference>
<evidence type="ECO:0000259" key="10">
    <source>
        <dbReference type="Pfam" id="PF05649"/>
    </source>
</evidence>
<keyword evidence="5" id="KW-0378">Hydrolase</keyword>
<sequence length="718" mass="81047">MWYTSVFWVRAVQLELVVHRKKPIQSTESQTRRLLRRRVVRLTFACSLVLGLIASGVVAAVLAYNGSLPGYHKFSIRTCHSSDCLYVAEMIRSAVNASVDPCHDFYEYVCGSYAEAHTVDRLIAVSIRTNSIFRALLSASLANRTAPPASSAGRKANALYRSCLDVVAKKQNDMPVLTNFLGSHGLDLSSLDTKESALEVIFQLYFQYGITAVFAFNLAEFITRDFKRELLFRIDKNLLVWYKYRAALIKMESIGYFMTTFLRQYGDKVRAIAQAVYDVENKAHVAMAQVSTRFATNASDFYSVQISNIGTFTPNTVTREEWTRLMLKYAGTLYTADDRILVEKRAVTYLQALYATIGASGLKLLVAWTVLRTYAGYVDESVASFLYGDYERECQTRVDRLMPVAFHAQQLFAVAPPETARAAHEIASNVREGAKTIFADSVWLDNTARAVALSKLSGILFHVGYPDGQDSQAALDAYYGDLAYPSDRPFLNAWLNASRHYLRKLVDKNTGFLFVVNEVNAFYSTGANQVVVPAALLQRPIYFRDAVASFNYGSLGHVIGHEIMHAYDVRGINIDEKGFAVSWMLPSSLERYKDNARCVRKEHESVLAWRSMVLVDNLDSENIADFAGARAAYEAFRSLPGEVRFARVPGPFYPEQLFFIGYCLKWCESHFHPRSREGRYSPGFGRCVVPLRNMREFADAFHCARNTRMNPESKCSFW</sequence>
<reference evidence="11" key="1">
    <citation type="journal article" date="2020" name="Cell">
        <title>Large-Scale Comparative Analyses of Tick Genomes Elucidate Their Genetic Diversity and Vector Capacities.</title>
        <authorList>
            <consortium name="Tick Genome and Microbiome Consortium (TIGMIC)"/>
            <person name="Jia N."/>
            <person name="Wang J."/>
            <person name="Shi W."/>
            <person name="Du L."/>
            <person name="Sun Y."/>
            <person name="Zhan W."/>
            <person name="Jiang J.F."/>
            <person name="Wang Q."/>
            <person name="Zhang B."/>
            <person name="Ji P."/>
            <person name="Bell-Sakyi L."/>
            <person name="Cui X.M."/>
            <person name="Yuan T.T."/>
            <person name="Jiang B.G."/>
            <person name="Yang W.F."/>
            <person name="Lam T.T."/>
            <person name="Chang Q.C."/>
            <person name="Ding S.J."/>
            <person name="Wang X.J."/>
            <person name="Zhu J.G."/>
            <person name="Ruan X.D."/>
            <person name="Zhao L."/>
            <person name="Wei J.T."/>
            <person name="Ye R.Z."/>
            <person name="Que T.C."/>
            <person name="Du C.H."/>
            <person name="Zhou Y.H."/>
            <person name="Cheng J.X."/>
            <person name="Dai P.F."/>
            <person name="Guo W.B."/>
            <person name="Han X.H."/>
            <person name="Huang E.J."/>
            <person name="Li L.F."/>
            <person name="Wei W."/>
            <person name="Gao Y.C."/>
            <person name="Liu J.Z."/>
            <person name="Shao H.Z."/>
            <person name="Wang X."/>
            <person name="Wang C.C."/>
            <person name="Yang T.C."/>
            <person name="Huo Q.B."/>
            <person name="Li W."/>
            <person name="Chen H.Y."/>
            <person name="Chen S.E."/>
            <person name="Zhou L.G."/>
            <person name="Ni X.B."/>
            <person name="Tian J.H."/>
            <person name="Sheng Y."/>
            <person name="Liu T."/>
            <person name="Pan Y.S."/>
            <person name="Xia L.Y."/>
            <person name="Li J."/>
            <person name="Zhao F."/>
            <person name="Cao W.C."/>
        </authorList>
    </citation>
    <scope>NUCLEOTIDE SEQUENCE</scope>
    <source>
        <strain evidence="11">Rsan-2018</strain>
    </source>
</reference>
<dbReference type="InterPro" id="IPR018497">
    <property type="entry name" value="Peptidase_M13_C"/>
</dbReference>
<dbReference type="GO" id="GO:0004222">
    <property type="term" value="F:metalloendopeptidase activity"/>
    <property type="evidence" value="ECO:0007669"/>
    <property type="project" value="InterPro"/>
</dbReference>
<dbReference type="PRINTS" id="PR00786">
    <property type="entry name" value="NEPRILYSIN"/>
</dbReference>
<evidence type="ECO:0000256" key="3">
    <source>
        <dbReference type="ARBA" id="ARBA00022670"/>
    </source>
</evidence>
<proteinExistence type="inferred from homology"/>
<dbReference type="Pfam" id="PF05649">
    <property type="entry name" value="Peptidase_M13_N"/>
    <property type="match status" value="1"/>
</dbReference>
<evidence type="ECO:0000313" key="11">
    <source>
        <dbReference type="EMBL" id="KAH7952344.1"/>
    </source>
</evidence>
<dbReference type="PROSITE" id="PS51885">
    <property type="entry name" value="NEPRILYSIN"/>
    <property type="match status" value="1"/>
</dbReference>
<dbReference type="AlphaFoldDB" id="A0A9D4SUX7"/>
<evidence type="ECO:0000259" key="9">
    <source>
        <dbReference type="Pfam" id="PF01431"/>
    </source>
</evidence>
<keyword evidence="4" id="KW-0479">Metal-binding</keyword>
<keyword evidence="8" id="KW-0812">Transmembrane</keyword>
<dbReference type="VEuPathDB" id="VectorBase:RSAN_037793"/>
<dbReference type="Pfam" id="PF01431">
    <property type="entry name" value="Peptidase_M13"/>
    <property type="match status" value="1"/>
</dbReference>
<feature type="domain" description="Peptidase M13 N-terminal" evidence="10">
    <location>
        <begin position="101"/>
        <end position="466"/>
    </location>
</feature>
<dbReference type="EMBL" id="JABSTV010001251">
    <property type="protein sequence ID" value="KAH7952344.1"/>
    <property type="molecule type" value="Genomic_DNA"/>
</dbReference>
<keyword evidence="7" id="KW-0482">Metalloprotease</keyword>
<name>A0A9D4SUX7_RHISA</name>
<gene>
    <name evidence="11" type="ORF">HPB52_022018</name>
</gene>
<protein>
    <submittedName>
        <fullName evidence="11">Uncharacterized protein</fullName>
    </submittedName>
</protein>
<dbReference type="Proteomes" id="UP000821837">
    <property type="component" value="Chromosome 5"/>
</dbReference>